<dbReference type="InterPro" id="IPR036393">
    <property type="entry name" value="AceGlu_kinase-like_sf"/>
</dbReference>
<dbReference type="EC" id="2.7.2.8" evidence="2"/>
<gene>
    <name evidence="15" type="primary">argB</name>
    <name evidence="15" type="ORF">ANAPHAGO_00068</name>
</gene>
<dbReference type="InterPro" id="IPR001048">
    <property type="entry name" value="Asp/Glu/Uridylate_kinase"/>
</dbReference>
<dbReference type="AlphaFoldDB" id="A0A098EEA1"/>
<evidence type="ECO:0000259" key="14">
    <source>
        <dbReference type="Pfam" id="PF00696"/>
    </source>
</evidence>
<organism evidence="15 16">
    <name type="scientific">Anaplasma phagocytophilum</name>
    <name type="common">Ehrlichia phagocytophila</name>
    <dbReference type="NCBI Taxonomy" id="948"/>
    <lineage>
        <taxon>Bacteria</taxon>
        <taxon>Pseudomonadati</taxon>
        <taxon>Pseudomonadota</taxon>
        <taxon>Alphaproteobacteria</taxon>
        <taxon>Rickettsiales</taxon>
        <taxon>Anaplasmataceae</taxon>
        <taxon>Anaplasma</taxon>
        <taxon>phagocytophilum group</taxon>
    </lineage>
</organism>
<evidence type="ECO:0000256" key="2">
    <source>
        <dbReference type="ARBA" id="ARBA00013065"/>
    </source>
</evidence>
<evidence type="ECO:0000256" key="8">
    <source>
        <dbReference type="ARBA" id="ARBA00022777"/>
    </source>
</evidence>
<dbReference type="RefSeq" id="WP_060757677.1">
    <property type="nucleotide sequence ID" value="NZ_CCXQ01000045.1"/>
</dbReference>
<accession>A0A098EEA1</accession>
<dbReference type="Pfam" id="PF00696">
    <property type="entry name" value="AA_kinase"/>
    <property type="match status" value="1"/>
</dbReference>
<evidence type="ECO:0000256" key="10">
    <source>
        <dbReference type="ARBA" id="ARBA00030178"/>
    </source>
</evidence>
<dbReference type="SUPFAM" id="SSF53633">
    <property type="entry name" value="Carbamate kinase-like"/>
    <property type="match status" value="1"/>
</dbReference>
<dbReference type="Proteomes" id="UP000055047">
    <property type="component" value="Unassembled WGS sequence"/>
</dbReference>
<dbReference type="InterPro" id="IPR041727">
    <property type="entry name" value="NAGK-C"/>
</dbReference>
<keyword evidence="4" id="KW-0055">Arginine biosynthesis</keyword>
<keyword evidence="5" id="KW-0028">Amino-acid biosynthesis</keyword>
<evidence type="ECO:0000256" key="12">
    <source>
        <dbReference type="ARBA" id="ARBA00048141"/>
    </source>
</evidence>
<proteinExistence type="predicted"/>
<dbReference type="PIRSF" id="PIRSF000728">
    <property type="entry name" value="NAGK"/>
    <property type="match status" value="1"/>
</dbReference>
<keyword evidence="6" id="KW-0808">Transferase</keyword>
<evidence type="ECO:0000256" key="7">
    <source>
        <dbReference type="ARBA" id="ARBA00022741"/>
    </source>
</evidence>
<evidence type="ECO:0000256" key="4">
    <source>
        <dbReference type="ARBA" id="ARBA00022571"/>
    </source>
</evidence>
<evidence type="ECO:0000256" key="1">
    <source>
        <dbReference type="ARBA" id="ARBA00004828"/>
    </source>
</evidence>
<dbReference type="NCBIfam" id="TIGR00761">
    <property type="entry name" value="argB"/>
    <property type="match status" value="1"/>
</dbReference>
<evidence type="ECO:0000256" key="3">
    <source>
        <dbReference type="ARBA" id="ARBA00021197"/>
    </source>
</evidence>
<dbReference type="CDD" id="cd04250">
    <property type="entry name" value="AAK_NAGK-C"/>
    <property type="match status" value="1"/>
</dbReference>
<dbReference type="GO" id="GO:0005737">
    <property type="term" value="C:cytoplasm"/>
    <property type="evidence" value="ECO:0007669"/>
    <property type="project" value="InterPro"/>
</dbReference>
<protein>
    <recommendedName>
        <fullName evidence="3">Acetylglutamate kinase</fullName>
        <ecNumber evidence="2">2.7.2.8</ecNumber>
    </recommendedName>
    <alternativeName>
        <fullName evidence="10">N-acetyl-L-glutamate 5-phosphotransferase</fullName>
    </alternativeName>
    <alternativeName>
        <fullName evidence="11">NAG kinase</fullName>
    </alternativeName>
</protein>
<dbReference type="EMBL" id="CCXQ01000045">
    <property type="protein sequence ID" value="CEG20619.1"/>
    <property type="molecule type" value="Genomic_DNA"/>
</dbReference>
<evidence type="ECO:0000256" key="9">
    <source>
        <dbReference type="ARBA" id="ARBA00022840"/>
    </source>
</evidence>
<evidence type="ECO:0000256" key="11">
    <source>
        <dbReference type="ARBA" id="ARBA00030639"/>
    </source>
</evidence>
<dbReference type="PANTHER" id="PTHR23342:SF0">
    <property type="entry name" value="N-ACETYLGLUTAMATE SYNTHASE, MITOCHONDRIAL"/>
    <property type="match status" value="1"/>
</dbReference>
<keyword evidence="7" id="KW-0547">Nucleotide-binding</keyword>
<evidence type="ECO:0000313" key="15">
    <source>
        <dbReference type="EMBL" id="CEG20619.1"/>
    </source>
</evidence>
<evidence type="ECO:0000313" key="16">
    <source>
        <dbReference type="Proteomes" id="UP000055047"/>
    </source>
</evidence>
<dbReference type="GO" id="GO:0003991">
    <property type="term" value="F:acetylglutamate kinase activity"/>
    <property type="evidence" value="ECO:0007669"/>
    <property type="project" value="UniProtKB-EC"/>
</dbReference>
<feature type="domain" description="Aspartate/glutamate/uridylate kinase" evidence="14">
    <location>
        <begin position="50"/>
        <end position="298"/>
    </location>
</feature>
<feature type="region of interest" description="Disordered" evidence="13">
    <location>
        <begin position="1"/>
        <end position="20"/>
    </location>
</feature>
<sequence>MKFQDVSKGSRKENGPWLEGGQLSEEDQWLNEARVLSESIKCIHQFSGETFVIKYDGAALQDKRLADSFASDIVLLKQVGIHPIIVHGGNYRVEEVLEKFGKKEGVFVNDFRVVDSEVLEITEMVLSGLVNKEIVQTINENGGYAVGISGKDACLVEAKKVCFTARNGQPNNVEKIMDIGFVGEPQSVNTELLFFLEESDFIPIVSPICRGPNGMTHVVNPDLVAGAIASSLSAAKLVILADSAEDIKNMQHDDELLVGTVEQAEKLLNDGKVCETMVQKLQTCIKFARETCGTAHVVDGSIPHILLMELFTINGTGASICGDFSKD</sequence>
<evidence type="ECO:0000256" key="5">
    <source>
        <dbReference type="ARBA" id="ARBA00022605"/>
    </source>
</evidence>
<dbReference type="GO" id="GO:0006526">
    <property type="term" value="P:L-arginine biosynthetic process"/>
    <property type="evidence" value="ECO:0007669"/>
    <property type="project" value="UniProtKB-KW"/>
</dbReference>
<dbReference type="PANTHER" id="PTHR23342">
    <property type="entry name" value="N-ACETYLGLUTAMATE SYNTHASE"/>
    <property type="match status" value="1"/>
</dbReference>
<dbReference type="FunFam" id="3.40.1160.10:FF:000004">
    <property type="entry name" value="Acetylglutamate kinase"/>
    <property type="match status" value="1"/>
</dbReference>
<reference evidence="15 16" key="1">
    <citation type="submission" date="2014-09" db="EMBL/GenBank/DDBJ databases">
        <authorList>
            <person name="Loux Valentin"/>
            <person name="Dugat Thibaut"/>
        </authorList>
    </citation>
    <scope>NUCLEOTIDE SEQUENCE [LARGE SCALE GENOMIC DNA]</scope>
    <source>
        <strain evidence="15 16">BOV-10_179</strain>
    </source>
</reference>
<dbReference type="Gene3D" id="3.40.1160.10">
    <property type="entry name" value="Acetylglutamate kinase-like"/>
    <property type="match status" value="1"/>
</dbReference>
<dbReference type="InterPro" id="IPR004662">
    <property type="entry name" value="AcgluKinase_fam"/>
</dbReference>
<comment type="catalytic activity">
    <reaction evidence="12">
        <text>N-acetyl-L-glutamate + ATP = N-acetyl-L-glutamyl 5-phosphate + ADP</text>
        <dbReference type="Rhea" id="RHEA:14629"/>
        <dbReference type="ChEBI" id="CHEBI:30616"/>
        <dbReference type="ChEBI" id="CHEBI:44337"/>
        <dbReference type="ChEBI" id="CHEBI:57936"/>
        <dbReference type="ChEBI" id="CHEBI:456216"/>
        <dbReference type="EC" id="2.7.2.8"/>
    </reaction>
</comment>
<comment type="pathway">
    <text evidence="1">Amino-acid biosynthesis; L-arginine biosynthesis; N(2)-acetyl-L-ornithine from L-glutamate: step 2/4.</text>
</comment>
<evidence type="ECO:0000256" key="6">
    <source>
        <dbReference type="ARBA" id="ARBA00022679"/>
    </source>
</evidence>
<name>A0A098EEA1_ANAPH</name>
<evidence type="ECO:0000256" key="13">
    <source>
        <dbReference type="SAM" id="MobiDB-lite"/>
    </source>
</evidence>
<dbReference type="GO" id="GO:0005524">
    <property type="term" value="F:ATP binding"/>
    <property type="evidence" value="ECO:0007669"/>
    <property type="project" value="UniProtKB-KW"/>
</dbReference>
<keyword evidence="9" id="KW-0067">ATP-binding</keyword>
<keyword evidence="8 15" id="KW-0418">Kinase</keyword>